<reference evidence="3" key="1">
    <citation type="journal article" date="2016" name="Genome Announc.">
        <title>Draft genome sequences of fungus Aspergillus calidoustus.</title>
        <authorList>
            <person name="Horn F."/>
            <person name="Linde J."/>
            <person name="Mattern D.J."/>
            <person name="Walther G."/>
            <person name="Guthke R."/>
            <person name="Scherlach K."/>
            <person name="Martin K."/>
            <person name="Brakhage A.A."/>
            <person name="Petzke L."/>
            <person name="Valiante V."/>
        </authorList>
    </citation>
    <scope>NUCLEOTIDE SEQUENCE [LARGE SCALE GENOMIC DNA]</scope>
    <source>
        <strain evidence="3">SF006504</strain>
    </source>
</reference>
<dbReference type="OrthoDB" id="4509278at2759"/>
<organism evidence="2 3">
    <name type="scientific">Aspergillus calidoustus</name>
    <dbReference type="NCBI Taxonomy" id="454130"/>
    <lineage>
        <taxon>Eukaryota</taxon>
        <taxon>Fungi</taxon>
        <taxon>Dikarya</taxon>
        <taxon>Ascomycota</taxon>
        <taxon>Pezizomycotina</taxon>
        <taxon>Eurotiomycetes</taxon>
        <taxon>Eurotiomycetidae</taxon>
        <taxon>Eurotiales</taxon>
        <taxon>Aspergillaceae</taxon>
        <taxon>Aspergillus</taxon>
        <taxon>Aspergillus subgen. Nidulantes</taxon>
    </lineage>
</organism>
<dbReference type="EMBL" id="CDMC01000023">
    <property type="protein sequence ID" value="CEL11209.1"/>
    <property type="molecule type" value="Genomic_DNA"/>
</dbReference>
<accession>A0A0U5CJQ9</accession>
<evidence type="ECO:0000313" key="2">
    <source>
        <dbReference type="EMBL" id="CEL11209.1"/>
    </source>
</evidence>
<proteinExistence type="predicted"/>
<name>A0A0U5CJQ9_ASPCI</name>
<keyword evidence="1" id="KW-0732">Signal</keyword>
<dbReference type="OMA" id="PTDMTSH"/>
<dbReference type="AlphaFoldDB" id="A0A0U5CJQ9"/>
<evidence type="ECO:0000256" key="1">
    <source>
        <dbReference type="SAM" id="SignalP"/>
    </source>
</evidence>
<feature type="signal peptide" evidence="1">
    <location>
        <begin position="1"/>
        <end position="19"/>
    </location>
</feature>
<evidence type="ECO:0000313" key="3">
    <source>
        <dbReference type="Proteomes" id="UP000054771"/>
    </source>
</evidence>
<dbReference type="Proteomes" id="UP000054771">
    <property type="component" value="Unassembled WGS sequence"/>
</dbReference>
<keyword evidence="3" id="KW-1185">Reference proteome</keyword>
<protein>
    <submittedName>
        <fullName evidence="2">Uncharacterized protein</fullName>
    </submittedName>
</protein>
<sequence>MKSSILAATMTALVALSAARPTAIEAESRQFQVSVTFYGENDQSYSLLVPADRTVVHIDNPLIVHRVTSPGGGFCTFVGVEGESVVIYAEDEKVLSVPQAMSWGSCGNN</sequence>
<gene>
    <name evidence="2" type="ORF">ASPCAL14312</name>
</gene>
<feature type="chain" id="PRO_5006855717" evidence="1">
    <location>
        <begin position="20"/>
        <end position="109"/>
    </location>
</feature>